<evidence type="ECO:0000313" key="3">
    <source>
        <dbReference type="Proteomes" id="UP001221757"/>
    </source>
</evidence>
<accession>A0AAD7GFH7</accession>
<feature type="compositionally biased region" description="Basic and acidic residues" evidence="1">
    <location>
        <begin position="237"/>
        <end position="250"/>
    </location>
</feature>
<evidence type="ECO:0000256" key="1">
    <source>
        <dbReference type="SAM" id="MobiDB-lite"/>
    </source>
</evidence>
<protein>
    <submittedName>
        <fullName evidence="2">Uncharacterized protein</fullName>
    </submittedName>
</protein>
<dbReference type="Proteomes" id="UP001221757">
    <property type="component" value="Unassembled WGS sequence"/>
</dbReference>
<reference evidence="2" key="1">
    <citation type="submission" date="2023-03" db="EMBL/GenBank/DDBJ databases">
        <title>Massive genome expansion in bonnet fungi (Mycena s.s.) driven by repeated elements and novel gene families across ecological guilds.</title>
        <authorList>
            <consortium name="Lawrence Berkeley National Laboratory"/>
            <person name="Harder C.B."/>
            <person name="Miyauchi S."/>
            <person name="Viragh M."/>
            <person name="Kuo A."/>
            <person name="Thoen E."/>
            <person name="Andreopoulos B."/>
            <person name="Lu D."/>
            <person name="Skrede I."/>
            <person name="Drula E."/>
            <person name="Henrissat B."/>
            <person name="Morin E."/>
            <person name="Kohler A."/>
            <person name="Barry K."/>
            <person name="LaButti K."/>
            <person name="Morin E."/>
            <person name="Salamov A."/>
            <person name="Lipzen A."/>
            <person name="Mereny Z."/>
            <person name="Hegedus B."/>
            <person name="Baldrian P."/>
            <person name="Stursova M."/>
            <person name="Weitz H."/>
            <person name="Taylor A."/>
            <person name="Grigoriev I.V."/>
            <person name="Nagy L.G."/>
            <person name="Martin F."/>
            <person name="Kauserud H."/>
        </authorList>
    </citation>
    <scope>NUCLEOTIDE SEQUENCE</scope>
    <source>
        <strain evidence="2">CBHHK067</strain>
    </source>
</reference>
<evidence type="ECO:0000313" key="2">
    <source>
        <dbReference type="EMBL" id="KAJ7692243.1"/>
    </source>
</evidence>
<feature type="compositionally biased region" description="Basic and acidic residues" evidence="1">
    <location>
        <begin position="265"/>
        <end position="282"/>
    </location>
</feature>
<feature type="compositionally biased region" description="Basic and acidic residues" evidence="1">
    <location>
        <begin position="365"/>
        <end position="383"/>
    </location>
</feature>
<feature type="region of interest" description="Disordered" evidence="1">
    <location>
        <begin position="235"/>
        <end position="383"/>
    </location>
</feature>
<comment type="caution">
    <text evidence="2">The sequence shown here is derived from an EMBL/GenBank/DDBJ whole genome shotgun (WGS) entry which is preliminary data.</text>
</comment>
<dbReference type="AlphaFoldDB" id="A0AAD7GFH7"/>
<organism evidence="2 3">
    <name type="scientific">Mycena rosella</name>
    <name type="common">Pink bonnet</name>
    <name type="synonym">Agaricus rosellus</name>
    <dbReference type="NCBI Taxonomy" id="1033263"/>
    <lineage>
        <taxon>Eukaryota</taxon>
        <taxon>Fungi</taxon>
        <taxon>Dikarya</taxon>
        <taxon>Basidiomycota</taxon>
        <taxon>Agaricomycotina</taxon>
        <taxon>Agaricomycetes</taxon>
        <taxon>Agaricomycetidae</taxon>
        <taxon>Agaricales</taxon>
        <taxon>Marasmiineae</taxon>
        <taxon>Mycenaceae</taxon>
        <taxon>Mycena</taxon>
    </lineage>
</organism>
<gene>
    <name evidence="2" type="ORF">B0H17DRAFT_1133253</name>
</gene>
<proteinExistence type="predicted"/>
<keyword evidence="3" id="KW-1185">Reference proteome</keyword>
<dbReference type="EMBL" id="JARKIE010000053">
    <property type="protein sequence ID" value="KAJ7692243.1"/>
    <property type="molecule type" value="Genomic_DNA"/>
</dbReference>
<sequence>MTLQCTGNAGMRKHVEIGRRIRVVARDGEDVADKPQMEFVGKRCTTGGVGRERRERGTPELPCVFRIPGRRRGGLGLDVAGCVTYALPTRVAAVALSAVTTVEGGRCRRRGRWKTTAAAVAQVTGGACRIGGARQAEASSGEGSCLWGGRRRGLIHARWGTGGAGAAHAEGARRRGVERVGVVQGQECYSGRSRGWYGVWRGQEAVTIAQHGEGVLASLARRRWWSRGMSCATFEGGGDRAGDGRRERQRGVAVQSTALQTIIREAQDDVSRRPRTQTHERGGIMTALRVSIRKRKRESEEERGEGEDRYIERRKGRRKRRVKRSATKKHLDRTKRVSRGGSSAHAIAAELRRAGVGTAQRKGKDRPWKREDKEADEKAKAWQDGRDWAHRRLVFDTQY</sequence>
<name>A0AAD7GFH7_MYCRO</name>
<feature type="compositionally biased region" description="Basic residues" evidence="1">
    <location>
        <begin position="314"/>
        <end position="338"/>
    </location>
</feature>